<geneLocation type="mitochondrion" evidence="1"/>
<proteinExistence type="predicted"/>
<comment type="caution">
    <text evidence="1">The sequence shown here is derived from an EMBL/GenBank/DDBJ whole genome shotgun (WGS) entry which is preliminary data.</text>
</comment>
<sequence length="38" mass="4272">MLLNQLLFAFMLARMPLLFHNRSRGGLGPSSNICARQP</sequence>
<protein>
    <submittedName>
        <fullName evidence="1">Uncharacterized protein</fullName>
    </submittedName>
</protein>
<keyword evidence="1" id="KW-0496">Mitochondrion</keyword>
<reference evidence="1" key="1">
    <citation type="journal article" date="2015" name="Genome Biol. Evol.">
        <title>Organellar Genomes of White Spruce (Picea glauca): Assembly and Annotation.</title>
        <authorList>
            <person name="Jackman S.D."/>
            <person name="Warren R.L."/>
            <person name="Gibb E.A."/>
            <person name="Vandervalk B.P."/>
            <person name="Mohamadi H."/>
            <person name="Chu J."/>
            <person name="Raymond A."/>
            <person name="Pleasance S."/>
            <person name="Coope R."/>
            <person name="Wildung M.R."/>
            <person name="Ritland C.E."/>
            <person name="Bousquet J."/>
            <person name="Jones S.J."/>
            <person name="Bohlmann J."/>
            <person name="Birol I."/>
        </authorList>
    </citation>
    <scope>NUCLEOTIDE SEQUENCE [LARGE SCALE GENOMIC DNA]</scope>
    <source>
        <tissue evidence="1">Flushing bud</tissue>
    </source>
</reference>
<dbReference type="EMBL" id="LKAM01000014">
    <property type="protein sequence ID" value="KUM45973.1"/>
    <property type="molecule type" value="Genomic_DNA"/>
</dbReference>
<accession>A0A101LVL6</accession>
<dbReference type="AlphaFoldDB" id="A0A101LVL6"/>
<gene>
    <name evidence="1" type="ORF">ABT39_MTgene2076</name>
</gene>
<name>A0A101LVL6_PICGL</name>
<organism evidence="1">
    <name type="scientific">Picea glauca</name>
    <name type="common">White spruce</name>
    <name type="synonym">Pinus glauca</name>
    <dbReference type="NCBI Taxonomy" id="3330"/>
    <lineage>
        <taxon>Eukaryota</taxon>
        <taxon>Viridiplantae</taxon>
        <taxon>Streptophyta</taxon>
        <taxon>Embryophyta</taxon>
        <taxon>Tracheophyta</taxon>
        <taxon>Spermatophyta</taxon>
        <taxon>Pinopsida</taxon>
        <taxon>Pinidae</taxon>
        <taxon>Conifers I</taxon>
        <taxon>Pinales</taxon>
        <taxon>Pinaceae</taxon>
        <taxon>Picea</taxon>
    </lineage>
</organism>
<evidence type="ECO:0000313" key="1">
    <source>
        <dbReference type="EMBL" id="KUM45973.1"/>
    </source>
</evidence>